<accession>A0A8J4BV72</accession>
<dbReference type="Proteomes" id="UP000747110">
    <property type="component" value="Unassembled WGS sequence"/>
</dbReference>
<evidence type="ECO:0000313" key="1">
    <source>
        <dbReference type="EMBL" id="GIL69482.1"/>
    </source>
</evidence>
<dbReference type="EMBL" id="BNCP01000001">
    <property type="protein sequence ID" value="GIL69482.1"/>
    <property type="molecule type" value="Genomic_DNA"/>
</dbReference>
<keyword evidence="2" id="KW-1185">Reference proteome</keyword>
<reference evidence="1" key="1">
    <citation type="journal article" date="2021" name="Proc. Natl. Acad. Sci. U.S.A.">
        <title>Three genomes in the algal genus Volvox reveal the fate of a haploid sex-determining region after a transition to homothallism.</title>
        <authorList>
            <person name="Yamamoto K."/>
            <person name="Hamaji T."/>
            <person name="Kawai-Toyooka H."/>
            <person name="Matsuzaki R."/>
            <person name="Takahashi F."/>
            <person name="Nishimura Y."/>
            <person name="Kawachi M."/>
            <person name="Noguchi H."/>
            <person name="Minakuchi Y."/>
            <person name="Umen J.G."/>
            <person name="Toyoda A."/>
            <person name="Nozaki H."/>
        </authorList>
    </citation>
    <scope>NUCLEOTIDE SEQUENCE</scope>
    <source>
        <strain evidence="1">NIES-3786</strain>
    </source>
</reference>
<evidence type="ECO:0000313" key="2">
    <source>
        <dbReference type="Proteomes" id="UP000747110"/>
    </source>
</evidence>
<name>A0A8J4BV72_9CHLO</name>
<protein>
    <submittedName>
        <fullName evidence="1">Uncharacterized protein</fullName>
    </submittedName>
</protein>
<proteinExistence type="predicted"/>
<sequence>AMMGPSGNSPPKAPAATVSSFPAADAPVLADVADTRRLCLRLGPAETTAGISVLLAMTPTPVSPATGAAVFAIPSAGSFWVVAASSIASGAGAGVSSATAEAEGPLSCFPPSPSIPDGAFADVAAGLTAASVLGSPLGLGLELGAGL</sequence>
<dbReference type="AlphaFoldDB" id="A0A8J4BV72"/>
<gene>
    <name evidence="1" type="ORF">Vretifemale_407</name>
</gene>
<feature type="non-terminal residue" evidence="1">
    <location>
        <position position="1"/>
    </location>
</feature>
<comment type="caution">
    <text evidence="1">The sequence shown here is derived from an EMBL/GenBank/DDBJ whole genome shotgun (WGS) entry which is preliminary data.</text>
</comment>
<organism evidence="1 2">
    <name type="scientific">Volvox reticuliferus</name>
    <dbReference type="NCBI Taxonomy" id="1737510"/>
    <lineage>
        <taxon>Eukaryota</taxon>
        <taxon>Viridiplantae</taxon>
        <taxon>Chlorophyta</taxon>
        <taxon>core chlorophytes</taxon>
        <taxon>Chlorophyceae</taxon>
        <taxon>CS clade</taxon>
        <taxon>Chlamydomonadales</taxon>
        <taxon>Volvocaceae</taxon>
        <taxon>Volvox</taxon>
    </lineage>
</organism>